<proteinExistence type="predicted"/>
<feature type="chain" id="PRO_5017445732" description="Ecp2 effector protein domain-containing protein" evidence="1">
    <location>
        <begin position="20"/>
        <end position="205"/>
    </location>
</feature>
<feature type="signal peptide" evidence="1">
    <location>
        <begin position="1"/>
        <end position="19"/>
    </location>
</feature>
<keyword evidence="1" id="KW-0732">Signal</keyword>
<organism evidence="2 3">
    <name type="scientific">Fusarium flagelliforme</name>
    <dbReference type="NCBI Taxonomy" id="2675880"/>
    <lineage>
        <taxon>Eukaryota</taxon>
        <taxon>Fungi</taxon>
        <taxon>Dikarya</taxon>
        <taxon>Ascomycota</taxon>
        <taxon>Pezizomycotina</taxon>
        <taxon>Sordariomycetes</taxon>
        <taxon>Hypocreomycetidae</taxon>
        <taxon>Hypocreales</taxon>
        <taxon>Nectriaceae</taxon>
        <taxon>Fusarium</taxon>
        <taxon>Fusarium incarnatum-equiseti species complex</taxon>
    </lineage>
</organism>
<keyword evidence="3" id="KW-1185">Reference proteome</keyword>
<gene>
    <name evidence="2" type="ORF">FIE12Z_8687</name>
</gene>
<evidence type="ECO:0000256" key="1">
    <source>
        <dbReference type="SAM" id="SignalP"/>
    </source>
</evidence>
<evidence type="ECO:0008006" key="4">
    <source>
        <dbReference type="Google" id="ProtNLM"/>
    </source>
</evidence>
<evidence type="ECO:0000313" key="3">
    <source>
        <dbReference type="Proteomes" id="UP000265631"/>
    </source>
</evidence>
<name>A0A395MII3_9HYPO</name>
<sequence length="205" mass="22339">MQPPTCIALILSLVTVVAASPHPLVPSIIKRGEEEVHVFNRDTPLTPDDLIIAENHGVNITEMFKHSVIKRRGKEDVTIWVDNSFEETLDPEENPATPKRAVKPLDNYVYSNGPNAPCTGGLEQMRTWATENNGVFYFEASGNPWRTLVVAGTNTGCNGRIRAQKHGTLGTPGNGIGNADIYNIVNASYKSLKFDVNDAIVIGAN</sequence>
<reference evidence="2 3" key="1">
    <citation type="journal article" date="2018" name="PLoS Pathog.">
        <title>Evolution of structural diversity of trichothecenes, a family of toxins produced by plant pathogenic and entomopathogenic fungi.</title>
        <authorList>
            <person name="Proctor R.H."/>
            <person name="McCormick S.P."/>
            <person name="Kim H.S."/>
            <person name="Cardoza R.E."/>
            <person name="Stanley A.M."/>
            <person name="Lindo L."/>
            <person name="Kelly A."/>
            <person name="Brown D.W."/>
            <person name="Lee T."/>
            <person name="Vaughan M.M."/>
            <person name="Alexander N.J."/>
            <person name="Busman M."/>
            <person name="Gutierrez S."/>
        </authorList>
    </citation>
    <scope>NUCLEOTIDE SEQUENCE [LARGE SCALE GENOMIC DNA]</scope>
    <source>
        <strain evidence="2 3">NRRL 13405</strain>
    </source>
</reference>
<protein>
    <recommendedName>
        <fullName evidence="4">Ecp2 effector protein domain-containing protein</fullName>
    </recommendedName>
</protein>
<evidence type="ECO:0000313" key="2">
    <source>
        <dbReference type="EMBL" id="RFN47073.1"/>
    </source>
</evidence>
<dbReference type="EMBL" id="PXXK01000273">
    <property type="protein sequence ID" value="RFN47073.1"/>
    <property type="molecule type" value="Genomic_DNA"/>
</dbReference>
<dbReference type="Proteomes" id="UP000265631">
    <property type="component" value="Unassembled WGS sequence"/>
</dbReference>
<comment type="caution">
    <text evidence="2">The sequence shown here is derived from an EMBL/GenBank/DDBJ whole genome shotgun (WGS) entry which is preliminary data.</text>
</comment>
<accession>A0A395MII3</accession>
<dbReference type="AlphaFoldDB" id="A0A395MII3"/>